<dbReference type="InterPro" id="IPR011992">
    <property type="entry name" value="EF-hand-dom_pair"/>
</dbReference>
<dbReference type="EMBL" id="CAUYUJ010019734">
    <property type="protein sequence ID" value="CAK0893331.1"/>
    <property type="molecule type" value="Genomic_DNA"/>
</dbReference>
<dbReference type="Gene3D" id="1.10.238.10">
    <property type="entry name" value="EF-hand"/>
    <property type="match status" value="1"/>
</dbReference>
<reference evidence="4" key="1">
    <citation type="submission" date="2023-10" db="EMBL/GenBank/DDBJ databases">
        <authorList>
            <person name="Chen Y."/>
            <person name="Shah S."/>
            <person name="Dougan E. K."/>
            <person name="Thang M."/>
            <person name="Chan C."/>
        </authorList>
    </citation>
    <scope>NUCLEOTIDE SEQUENCE [LARGE SCALE GENOMIC DNA]</scope>
</reference>
<feature type="region of interest" description="Disordered" evidence="2">
    <location>
        <begin position="1"/>
        <end position="24"/>
    </location>
</feature>
<comment type="caution">
    <text evidence="4">The sequence shown here is derived from an EMBL/GenBank/DDBJ whole genome shotgun (WGS) entry which is preliminary data.</text>
</comment>
<sequence>MGAAQAHADSEQVTSTDGSSAAPGLEQAVQTGPQVLSAPAVPMAHPAGGTAQTAQMGPPVLSYPAMPMMPPLGGMGQVGPPVLTAPAVPAGRFPGGMISVPVPPSAHSLPAVPLPPATPGLAPAGPRSEVQVEVRVATPRTESHDPVVRKCREVFVRIDANGDGAVSKLEFMRSVAKDSAVAAFVLPGEDSSNLLQDESKFDAAEQVFEAISADRNRIRFGDFTAYFRRVLSEDKSDESEMRAVFAAIDADGSGSISKLELVAAMQGKPAVAQFVMPGVDSSKVMQEEWSFDMVSAVFQAISHGKRRIDLADWLAYFQRVKRASSAPKLMRTRSQVHRERTSARVLVIGPGRGRNLESSGFQLHFSAAPCPDQPGFPMQAYLGHVRAEVDHVQPDAVVAFSSGTAYAVGLWQCGWRGPTVLVNVHPTCTALPHGCNVVLAHGSNDERYPVSREHLERLLGTGDANSSFLLYTANSGQLATGQFSRFGDTHGMASLGLHDGLARLVDAALSGGCPELYFMRTCRERMTQARLEVEGRLGYTPEALQKLWASPNQRGMDRQKLFDVHPGSTEFQLVSAIFKAHPLESPTYPLKPREAWDMARVVRVQRVENGTQFDGSVKPYFGVGEFPAHVDRGPGLGVRARNAHRLGLPRRGPHRDRVHR</sequence>
<dbReference type="SUPFAM" id="SSF47473">
    <property type="entry name" value="EF-hand"/>
    <property type="match status" value="1"/>
</dbReference>
<dbReference type="InterPro" id="IPR018247">
    <property type="entry name" value="EF_Hand_1_Ca_BS"/>
</dbReference>
<evidence type="ECO:0000313" key="5">
    <source>
        <dbReference type="Proteomes" id="UP001189429"/>
    </source>
</evidence>
<organism evidence="4 5">
    <name type="scientific">Prorocentrum cordatum</name>
    <dbReference type="NCBI Taxonomy" id="2364126"/>
    <lineage>
        <taxon>Eukaryota</taxon>
        <taxon>Sar</taxon>
        <taxon>Alveolata</taxon>
        <taxon>Dinophyceae</taxon>
        <taxon>Prorocentrales</taxon>
        <taxon>Prorocentraceae</taxon>
        <taxon>Prorocentrum</taxon>
    </lineage>
</organism>
<feature type="domain" description="EF-hand" evidence="3">
    <location>
        <begin position="146"/>
        <end position="181"/>
    </location>
</feature>
<keyword evidence="1" id="KW-0106">Calcium</keyword>
<dbReference type="PROSITE" id="PS00018">
    <property type="entry name" value="EF_HAND_1"/>
    <property type="match status" value="2"/>
</dbReference>
<dbReference type="SMART" id="SM00054">
    <property type="entry name" value="EFh"/>
    <property type="match status" value="2"/>
</dbReference>
<dbReference type="InterPro" id="IPR002048">
    <property type="entry name" value="EF_hand_dom"/>
</dbReference>
<evidence type="ECO:0000313" key="4">
    <source>
        <dbReference type="EMBL" id="CAK0893331.1"/>
    </source>
</evidence>
<evidence type="ECO:0000259" key="3">
    <source>
        <dbReference type="PROSITE" id="PS50222"/>
    </source>
</evidence>
<gene>
    <name evidence="4" type="ORF">PCOR1329_LOCUS72693</name>
</gene>
<keyword evidence="5" id="KW-1185">Reference proteome</keyword>
<accession>A0ABN9X6N3</accession>
<proteinExistence type="predicted"/>
<dbReference type="Proteomes" id="UP001189429">
    <property type="component" value="Unassembled WGS sequence"/>
</dbReference>
<name>A0ABN9X6N3_9DINO</name>
<protein>
    <recommendedName>
        <fullName evidence="3">EF-hand domain-containing protein</fullName>
    </recommendedName>
</protein>
<feature type="domain" description="EF-hand" evidence="3">
    <location>
        <begin position="236"/>
        <end position="271"/>
    </location>
</feature>
<evidence type="ECO:0000256" key="1">
    <source>
        <dbReference type="ARBA" id="ARBA00022837"/>
    </source>
</evidence>
<dbReference type="Pfam" id="PF13202">
    <property type="entry name" value="EF-hand_5"/>
    <property type="match status" value="2"/>
</dbReference>
<evidence type="ECO:0000256" key="2">
    <source>
        <dbReference type="SAM" id="MobiDB-lite"/>
    </source>
</evidence>
<dbReference type="PROSITE" id="PS50222">
    <property type="entry name" value="EF_HAND_2"/>
    <property type="match status" value="2"/>
</dbReference>